<evidence type="ECO:0000313" key="5">
    <source>
        <dbReference type="Proteomes" id="UP000236316"/>
    </source>
</evidence>
<dbReference type="Proteomes" id="UP000236316">
    <property type="component" value="Segment"/>
</dbReference>
<keyword evidence="5" id="KW-1185">Reference proteome</keyword>
<evidence type="ECO:0000313" key="4">
    <source>
        <dbReference type="EMBL" id="SNW62922.1"/>
    </source>
</evidence>
<dbReference type="GeneID" id="35381673"/>
<keyword evidence="1 2" id="KW-0443">Lipid metabolism</keyword>
<proteinExistence type="predicted"/>
<dbReference type="PANTHER" id="PTHR46394">
    <property type="entry name" value="ANNEXIN"/>
    <property type="match status" value="1"/>
</dbReference>
<dbReference type="OrthoDB" id="24831at10239"/>
<reference evidence="4" key="1">
    <citation type="submission" date="2017-08" db="EMBL/GenBank/DDBJ databases">
        <authorList>
            <consortium name="Urmite Genomes"/>
        </authorList>
    </citation>
    <scope>NUCLEOTIDE SEQUENCE [LARGE SCALE GENOMIC DNA]</scope>
    <source>
        <strain evidence="4">IHUMI-LCC2</strain>
    </source>
</reference>
<evidence type="ECO:0000256" key="1">
    <source>
        <dbReference type="ARBA" id="ARBA00023098"/>
    </source>
</evidence>
<feature type="domain" description="PNPLA" evidence="3">
    <location>
        <begin position="7"/>
        <end position="205"/>
    </location>
</feature>
<evidence type="ECO:0000256" key="2">
    <source>
        <dbReference type="PROSITE-ProRule" id="PRU01161"/>
    </source>
</evidence>
<feature type="short sequence motif" description="DGA/G" evidence="2">
    <location>
        <begin position="192"/>
        <end position="194"/>
    </location>
</feature>
<gene>
    <name evidence="4" type="ORF">ORPV_1018</name>
</gene>
<dbReference type="RefSeq" id="YP_009449224.1">
    <property type="nucleotide sequence ID" value="NC_036594.1"/>
</dbReference>
<sequence length="302" mass="33363">MWKPNVLCLGPGGAKGFNHLGALLALEERTFLSDIKSIIGVSIGSIIGLLLTLGYKTKEIIGIANCTEMFYSINDIGSDGSKILFGLSGPHSFLDNMGFLSHDPIRQHLGKYIKDKFPTYPSIPTLKQLYMATGIQFTTVSFNLHHDQTSSGTQYFNHITAPNMSCLDAVICSMNIPILFQKLNIGNGLYIDGAFGDSYPIDYYDNDENAKILGLYIVEHTAIQSLHPHPNLGNILTYINMVVSSSMDENRIKKISNSSERCKHLKLVSRCGNISGFQLQLSEKAIMIKDGYDTAVQFLIDL</sequence>
<dbReference type="KEGG" id="vg:35381673"/>
<evidence type="ECO:0000259" key="3">
    <source>
        <dbReference type="PROSITE" id="PS51635"/>
    </source>
</evidence>
<comment type="caution">
    <text evidence="2">Lacks conserved residue(s) required for the propagation of feature annotation.</text>
</comment>
<accession>A0A2I2L5V1</accession>
<dbReference type="Gene3D" id="3.40.1090.10">
    <property type="entry name" value="Cytosolic phospholipase A2 catalytic domain"/>
    <property type="match status" value="1"/>
</dbReference>
<keyword evidence="2" id="KW-0442">Lipid degradation</keyword>
<dbReference type="InterPro" id="IPR052580">
    <property type="entry name" value="Lipid_Hydrolase"/>
</dbReference>
<protein>
    <submittedName>
        <fullName evidence="4">Patatin-like phospholipase</fullName>
    </submittedName>
</protein>
<dbReference type="EMBL" id="LT906555">
    <property type="protein sequence ID" value="SNW62922.1"/>
    <property type="molecule type" value="Genomic_DNA"/>
</dbReference>
<feature type="active site" description="Nucleophile" evidence="2">
    <location>
        <position position="42"/>
    </location>
</feature>
<name>A0A2I2L5V1_9VIRU</name>
<dbReference type="InterPro" id="IPR002641">
    <property type="entry name" value="PNPLA_dom"/>
</dbReference>
<dbReference type="Pfam" id="PF01734">
    <property type="entry name" value="Patatin"/>
    <property type="match status" value="1"/>
</dbReference>
<feature type="short sequence motif" description="GXSXG" evidence="2">
    <location>
        <begin position="40"/>
        <end position="44"/>
    </location>
</feature>
<dbReference type="PANTHER" id="PTHR46394:SF1">
    <property type="entry name" value="PNPLA DOMAIN-CONTAINING PROTEIN"/>
    <property type="match status" value="1"/>
</dbReference>
<dbReference type="GO" id="GO:0016042">
    <property type="term" value="P:lipid catabolic process"/>
    <property type="evidence" value="ECO:0007669"/>
    <property type="project" value="UniProtKB-UniRule"/>
</dbReference>
<organism evidence="4">
    <name type="scientific">Orpheovirus IHUMI-LCC2</name>
    <dbReference type="NCBI Taxonomy" id="2023057"/>
    <lineage>
        <taxon>Viruses</taxon>
        <taxon>Varidnaviria</taxon>
        <taxon>Bamfordvirae</taxon>
        <taxon>Nucleocytoviricota</taxon>
        <taxon>Megaviricetes</taxon>
        <taxon>Pimascovirales</taxon>
        <taxon>Ocovirineae</taxon>
        <taxon>Orpheoviridae</taxon>
        <taxon>Alphaorpheovirus</taxon>
        <taxon>Alphaorpheovirus massiliense</taxon>
    </lineage>
</organism>
<dbReference type="GO" id="GO:0016787">
    <property type="term" value="F:hydrolase activity"/>
    <property type="evidence" value="ECO:0007669"/>
    <property type="project" value="UniProtKB-UniRule"/>
</dbReference>
<dbReference type="InterPro" id="IPR016035">
    <property type="entry name" value="Acyl_Trfase/lysoPLipase"/>
</dbReference>
<dbReference type="PROSITE" id="PS51635">
    <property type="entry name" value="PNPLA"/>
    <property type="match status" value="1"/>
</dbReference>
<keyword evidence="2" id="KW-0378">Hydrolase</keyword>
<feature type="active site" description="Proton acceptor" evidence="2">
    <location>
        <position position="192"/>
    </location>
</feature>
<dbReference type="SUPFAM" id="SSF52151">
    <property type="entry name" value="FabD/lysophospholipase-like"/>
    <property type="match status" value="1"/>
</dbReference>